<dbReference type="Proteomes" id="UP001519295">
    <property type="component" value="Unassembled WGS sequence"/>
</dbReference>
<keyword evidence="1" id="KW-0812">Transmembrane</keyword>
<evidence type="ECO:0000256" key="1">
    <source>
        <dbReference type="SAM" id="Phobius"/>
    </source>
</evidence>
<evidence type="ECO:0000313" key="3">
    <source>
        <dbReference type="Proteomes" id="UP001519295"/>
    </source>
</evidence>
<reference evidence="2 3" key="1">
    <citation type="submission" date="2021-03" db="EMBL/GenBank/DDBJ databases">
        <title>Sequencing the genomes of 1000 actinobacteria strains.</title>
        <authorList>
            <person name="Klenk H.-P."/>
        </authorList>
    </citation>
    <scope>NUCLEOTIDE SEQUENCE [LARGE SCALE GENOMIC DNA]</scope>
    <source>
        <strain evidence="2 3">DSM 45256</strain>
    </source>
</reference>
<keyword evidence="1" id="KW-1133">Transmembrane helix</keyword>
<protein>
    <submittedName>
        <fullName evidence="2">Cu+-exporting ATPase</fullName>
    </submittedName>
</protein>
<accession>A0ABS4W5K9</accession>
<name>A0ABS4W5K9_9PSEU</name>
<gene>
    <name evidence="2" type="ORF">JOF36_007267</name>
</gene>
<keyword evidence="1" id="KW-0472">Membrane</keyword>
<keyword evidence="3" id="KW-1185">Reference proteome</keyword>
<comment type="caution">
    <text evidence="2">The sequence shown here is derived from an EMBL/GenBank/DDBJ whole genome shotgun (WGS) entry which is preliminary data.</text>
</comment>
<proteinExistence type="predicted"/>
<dbReference type="EMBL" id="JAGINU010000002">
    <property type="protein sequence ID" value="MBP2371494.1"/>
    <property type="molecule type" value="Genomic_DNA"/>
</dbReference>
<organism evidence="2 3">
    <name type="scientific">Pseudonocardia parietis</name>
    <dbReference type="NCBI Taxonomy" id="570936"/>
    <lineage>
        <taxon>Bacteria</taxon>
        <taxon>Bacillati</taxon>
        <taxon>Actinomycetota</taxon>
        <taxon>Actinomycetes</taxon>
        <taxon>Pseudonocardiales</taxon>
        <taxon>Pseudonocardiaceae</taxon>
        <taxon>Pseudonocardia</taxon>
    </lineage>
</organism>
<evidence type="ECO:0000313" key="2">
    <source>
        <dbReference type="EMBL" id="MBP2371494.1"/>
    </source>
</evidence>
<feature type="transmembrane region" description="Helical" evidence="1">
    <location>
        <begin position="32"/>
        <end position="59"/>
    </location>
</feature>
<sequence>MARGDLRAAADAVRLSRRRLSTIKGSPSCNVVAIPLAAVGLLNSMIAGAVMAFSSVFVVGDSLRLRRFRGHAD</sequence>